<reference evidence="2 3" key="1">
    <citation type="submission" date="2015-01" db="EMBL/GenBank/DDBJ databases">
        <title>Evolution of Trichinella species and genotypes.</title>
        <authorList>
            <person name="Korhonen P.K."/>
            <person name="Edoardo P."/>
            <person name="Giuseppe L.R."/>
            <person name="Gasser R.B."/>
        </authorList>
    </citation>
    <scope>NUCLEOTIDE SEQUENCE [LARGE SCALE GENOMIC DNA]</scope>
    <source>
        <strain evidence="2">ISS1029</strain>
    </source>
</reference>
<evidence type="ECO:0000256" key="1">
    <source>
        <dbReference type="SAM" id="Phobius"/>
    </source>
</evidence>
<sequence>MPFIAASSYGCFVVPLSVTMTLSIRGQYMGVLLS</sequence>
<keyword evidence="3" id="KW-1185">Reference proteome</keyword>
<keyword evidence="1" id="KW-0472">Membrane</keyword>
<proteinExistence type="predicted"/>
<accession>A0A0V1GKW5</accession>
<dbReference type="EMBL" id="JYDP01001182">
    <property type="protein sequence ID" value="KRY98768.1"/>
    <property type="molecule type" value="Genomic_DNA"/>
</dbReference>
<keyword evidence="1" id="KW-0812">Transmembrane</keyword>
<evidence type="ECO:0000313" key="2">
    <source>
        <dbReference type="EMBL" id="KRY98768.1"/>
    </source>
</evidence>
<name>A0A0V1GKW5_9BILA</name>
<evidence type="ECO:0000313" key="3">
    <source>
        <dbReference type="Proteomes" id="UP000055024"/>
    </source>
</evidence>
<protein>
    <submittedName>
        <fullName evidence="2">Uncharacterized protein</fullName>
    </submittedName>
</protein>
<feature type="transmembrane region" description="Helical" evidence="1">
    <location>
        <begin position="6"/>
        <end position="24"/>
    </location>
</feature>
<comment type="caution">
    <text evidence="2">The sequence shown here is derived from an EMBL/GenBank/DDBJ whole genome shotgun (WGS) entry which is preliminary data.</text>
</comment>
<dbReference type="AlphaFoldDB" id="A0A0V1GKW5"/>
<dbReference type="Proteomes" id="UP000055024">
    <property type="component" value="Unassembled WGS sequence"/>
</dbReference>
<keyword evidence="1" id="KW-1133">Transmembrane helix</keyword>
<organism evidence="2 3">
    <name type="scientific">Trichinella zimbabwensis</name>
    <dbReference type="NCBI Taxonomy" id="268475"/>
    <lineage>
        <taxon>Eukaryota</taxon>
        <taxon>Metazoa</taxon>
        <taxon>Ecdysozoa</taxon>
        <taxon>Nematoda</taxon>
        <taxon>Enoplea</taxon>
        <taxon>Dorylaimia</taxon>
        <taxon>Trichinellida</taxon>
        <taxon>Trichinellidae</taxon>
        <taxon>Trichinella</taxon>
    </lineage>
</organism>
<gene>
    <name evidence="2" type="ORF">T11_18561</name>
</gene>